<dbReference type="SMART" id="SM00481">
    <property type="entry name" value="POLIIIAc"/>
    <property type="match status" value="1"/>
</dbReference>
<protein>
    <submittedName>
        <fullName evidence="2">Error-prone DNA polymerase</fullName>
    </submittedName>
</protein>
<dbReference type="EMBL" id="LR134476">
    <property type="protein sequence ID" value="VEI13944.1"/>
    <property type="molecule type" value="Genomic_DNA"/>
</dbReference>
<dbReference type="InterPro" id="IPR052018">
    <property type="entry name" value="PHP_domain"/>
</dbReference>
<dbReference type="RefSeq" id="WP_126416992.1">
    <property type="nucleotide sequence ID" value="NZ_LR134476.1"/>
</dbReference>
<dbReference type="CDD" id="cd07438">
    <property type="entry name" value="PHP_HisPPase_AMP"/>
    <property type="match status" value="1"/>
</dbReference>
<dbReference type="GO" id="GO:0035312">
    <property type="term" value="F:5'-3' DNA exonuclease activity"/>
    <property type="evidence" value="ECO:0007669"/>
    <property type="project" value="TreeGrafter"/>
</dbReference>
<dbReference type="PANTHER" id="PTHR42924">
    <property type="entry name" value="EXONUCLEASE"/>
    <property type="match status" value="1"/>
</dbReference>
<dbReference type="OrthoDB" id="9804333at2"/>
<dbReference type="KEGG" id="tbw:NCTC13354_01670"/>
<dbReference type="GO" id="GO:0004534">
    <property type="term" value="F:5'-3' RNA exonuclease activity"/>
    <property type="evidence" value="ECO:0007669"/>
    <property type="project" value="TreeGrafter"/>
</dbReference>
<reference evidence="2 3" key="1">
    <citation type="submission" date="2018-12" db="EMBL/GenBank/DDBJ databases">
        <authorList>
            <consortium name="Pathogen Informatics"/>
        </authorList>
    </citation>
    <scope>NUCLEOTIDE SEQUENCE [LARGE SCALE GENOMIC DNA]</scope>
    <source>
        <strain evidence="2 3">NCTC13354</strain>
    </source>
</reference>
<dbReference type="Gene3D" id="3.20.20.140">
    <property type="entry name" value="Metal-dependent hydrolases"/>
    <property type="match status" value="1"/>
</dbReference>
<feature type="domain" description="Polymerase/histidinol phosphatase N-terminal" evidence="1">
    <location>
        <begin position="6"/>
        <end position="71"/>
    </location>
</feature>
<sequence length="287" mass="31362">MTFSAIDLHAHTTCSDGTDTPRELMEAAARVGLTTVGITDHDTIAGWQEAAAQVSRVGVSLVRGMEMTTRYHDGDTAISVHMLAYLFDPDNLTLTQHRENMLGAREERAREIVRRLARDVPISWDDVVAAAGSEGVIGRPHIADALVARGVVADRNQAFDALLHPRHKYYVPTYAPDTLEAIGWINDAGGRAVVAHPLARSRGKVVPLSALDAMKEAGLFGVEIWHRDNPDERREELCAVARRLELFPFGASDYHGRGKPNRLGEHTTAPETLTALAHGAFLEVLTP</sequence>
<dbReference type="InterPro" id="IPR004013">
    <property type="entry name" value="PHP_dom"/>
</dbReference>
<dbReference type="SUPFAM" id="SSF89550">
    <property type="entry name" value="PHP domain-like"/>
    <property type="match status" value="1"/>
</dbReference>
<evidence type="ECO:0000313" key="3">
    <source>
        <dbReference type="Proteomes" id="UP000269542"/>
    </source>
</evidence>
<organism evidence="2 3">
    <name type="scientific">Trueperella bialowiezensis</name>
    <dbReference type="NCBI Taxonomy" id="312285"/>
    <lineage>
        <taxon>Bacteria</taxon>
        <taxon>Bacillati</taxon>
        <taxon>Actinomycetota</taxon>
        <taxon>Actinomycetes</taxon>
        <taxon>Actinomycetales</taxon>
        <taxon>Actinomycetaceae</taxon>
        <taxon>Trueperella</taxon>
    </lineage>
</organism>
<gene>
    <name evidence="2" type="ORF">NCTC13354_01670</name>
</gene>
<name>A0A448PGC7_9ACTO</name>
<evidence type="ECO:0000313" key="2">
    <source>
        <dbReference type="EMBL" id="VEI13944.1"/>
    </source>
</evidence>
<dbReference type="Pfam" id="PF02811">
    <property type="entry name" value="PHP"/>
    <property type="match status" value="1"/>
</dbReference>
<dbReference type="InterPro" id="IPR003141">
    <property type="entry name" value="Pol/His_phosphatase_N"/>
</dbReference>
<accession>A0A448PGC7</accession>
<dbReference type="InterPro" id="IPR016195">
    <property type="entry name" value="Pol/histidinol_Pase-like"/>
</dbReference>
<dbReference type="Gene3D" id="1.10.150.650">
    <property type="match status" value="1"/>
</dbReference>
<proteinExistence type="predicted"/>
<dbReference type="AlphaFoldDB" id="A0A448PGC7"/>
<dbReference type="PANTHER" id="PTHR42924:SF3">
    <property type="entry name" value="POLYMERASE_HISTIDINOL PHOSPHATASE N-TERMINAL DOMAIN-CONTAINING PROTEIN"/>
    <property type="match status" value="1"/>
</dbReference>
<keyword evidence="3" id="KW-1185">Reference proteome</keyword>
<evidence type="ECO:0000259" key="1">
    <source>
        <dbReference type="SMART" id="SM00481"/>
    </source>
</evidence>
<dbReference type="Proteomes" id="UP000269542">
    <property type="component" value="Chromosome"/>
</dbReference>